<accession>A0AAN9GKJ4</accession>
<dbReference type="GO" id="GO:0005634">
    <property type="term" value="C:nucleus"/>
    <property type="evidence" value="ECO:0007669"/>
    <property type="project" value="UniProtKB-SubCell"/>
</dbReference>
<evidence type="ECO:0000256" key="4">
    <source>
        <dbReference type="ARBA" id="ARBA00023242"/>
    </source>
</evidence>
<evidence type="ECO:0000256" key="5">
    <source>
        <dbReference type="SAM" id="MobiDB-lite"/>
    </source>
</evidence>
<protein>
    <recommendedName>
        <fullName evidence="6">Essential protein Yae1 N-terminal domain-containing protein</fullName>
    </recommendedName>
</protein>
<proteinExistence type="predicted"/>
<sequence>MAYFMAAADDAFDDEAEDNMVVQKEWDRTENDIRKSGYRLGLSAGQEETLQQGFDAGYKEAVLIAFAVGKLQGQISANLSLLESATDPTTKNSSPQPETSKLAANLMTLLEDCAQFHHSIPQKLQSQGQQQIMAELPAGLNQAQLHTGNQTKSLGSDDRHSSSFEHDSQNQQGAGDSLREVTELLGAVGLQDLPPIRNPELRQCLLDLLRRYHSLLPR</sequence>
<feature type="compositionally biased region" description="Basic and acidic residues" evidence="5">
    <location>
        <begin position="155"/>
        <end position="168"/>
    </location>
</feature>
<organism evidence="7 8">
    <name type="scientific">Littorina saxatilis</name>
    <dbReference type="NCBI Taxonomy" id="31220"/>
    <lineage>
        <taxon>Eukaryota</taxon>
        <taxon>Metazoa</taxon>
        <taxon>Spiralia</taxon>
        <taxon>Lophotrochozoa</taxon>
        <taxon>Mollusca</taxon>
        <taxon>Gastropoda</taxon>
        <taxon>Caenogastropoda</taxon>
        <taxon>Littorinimorpha</taxon>
        <taxon>Littorinoidea</taxon>
        <taxon>Littorinidae</taxon>
        <taxon>Littorina</taxon>
    </lineage>
</organism>
<dbReference type="AlphaFoldDB" id="A0AAN9GKJ4"/>
<keyword evidence="8" id="KW-1185">Reference proteome</keyword>
<evidence type="ECO:0000313" key="8">
    <source>
        <dbReference type="Proteomes" id="UP001374579"/>
    </source>
</evidence>
<dbReference type="Pfam" id="PF09811">
    <property type="entry name" value="Yae1_N"/>
    <property type="match status" value="1"/>
</dbReference>
<reference evidence="7 8" key="1">
    <citation type="submission" date="2024-02" db="EMBL/GenBank/DDBJ databases">
        <title>Chromosome-scale genome assembly of the rough periwinkle Littorina saxatilis.</title>
        <authorList>
            <person name="De Jode A."/>
            <person name="Faria R."/>
            <person name="Formenti G."/>
            <person name="Sims Y."/>
            <person name="Smith T.P."/>
            <person name="Tracey A."/>
            <person name="Wood J.M.D."/>
            <person name="Zagrodzka Z.B."/>
            <person name="Johannesson K."/>
            <person name="Butlin R.K."/>
            <person name="Leder E.H."/>
        </authorList>
    </citation>
    <scope>NUCLEOTIDE SEQUENCE [LARGE SCALE GENOMIC DNA]</scope>
    <source>
        <strain evidence="7">Snail1</strain>
        <tissue evidence="7">Muscle</tissue>
    </source>
</reference>
<gene>
    <name evidence="7" type="ORF">V1264_014019</name>
</gene>
<dbReference type="PANTHER" id="PTHR18829">
    <property type="entry name" value="PROTEIN YAE1 HOMOLOG"/>
    <property type="match status" value="1"/>
</dbReference>
<comment type="caution">
    <text evidence="7">The sequence shown here is derived from an EMBL/GenBank/DDBJ whole genome shotgun (WGS) entry which is preliminary data.</text>
</comment>
<feature type="region of interest" description="Disordered" evidence="5">
    <location>
        <begin position="148"/>
        <end position="176"/>
    </location>
</feature>
<dbReference type="InterPro" id="IPR038881">
    <property type="entry name" value="Yae1-like"/>
</dbReference>
<dbReference type="InterPro" id="IPR019191">
    <property type="entry name" value="Essential_protein_Yae1_N"/>
</dbReference>
<dbReference type="GO" id="GO:0005737">
    <property type="term" value="C:cytoplasm"/>
    <property type="evidence" value="ECO:0007669"/>
    <property type="project" value="UniProtKB-SubCell"/>
</dbReference>
<feature type="domain" description="Essential protein Yae1 N-terminal" evidence="6">
    <location>
        <begin position="37"/>
        <end position="74"/>
    </location>
</feature>
<evidence type="ECO:0000259" key="6">
    <source>
        <dbReference type="Pfam" id="PF09811"/>
    </source>
</evidence>
<dbReference type="EMBL" id="JBAMIC010000003">
    <property type="protein sequence ID" value="KAK7110090.1"/>
    <property type="molecule type" value="Genomic_DNA"/>
</dbReference>
<name>A0AAN9GKJ4_9CAEN</name>
<keyword evidence="4" id="KW-0539">Nucleus</keyword>
<keyword evidence="3" id="KW-0963">Cytoplasm</keyword>
<dbReference type="Proteomes" id="UP001374579">
    <property type="component" value="Unassembled WGS sequence"/>
</dbReference>
<evidence type="ECO:0000313" key="7">
    <source>
        <dbReference type="EMBL" id="KAK7110090.1"/>
    </source>
</evidence>
<comment type="subcellular location">
    <subcellularLocation>
        <location evidence="2">Cytoplasm</location>
    </subcellularLocation>
    <subcellularLocation>
        <location evidence="1">Nucleus</location>
    </subcellularLocation>
</comment>
<dbReference type="PANTHER" id="PTHR18829:SF0">
    <property type="entry name" value="PROTEIN YAE1 HOMOLOG"/>
    <property type="match status" value="1"/>
</dbReference>
<evidence type="ECO:0000256" key="1">
    <source>
        <dbReference type="ARBA" id="ARBA00004123"/>
    </source>
</evidence>
<evidence type="ECO:0000256" key="2">
    <source>
        <dbReference type="ARBA" id="ARBA00004496"/>
    </source>
</evidence>
<evidence type="ECO:0000256" key="3">
    <source>
        <dbReference type="ARBA" id="ARBA00022490"/>
    </source>
</evidence>